<protein>
    <recommendedName>
        <fullName evidence="3">Superoxide dismutase [Cu-Zn]</fullName>
        <ecNumber evidence="3">1.15.1.1</ecNumber>
    </recommendedName>
</protein>
<dbReference type="PANTHER" id="PTHR10003">
    <property type="entry name" value="SUPEROXIDE DISMUTASE CU-ZN -RELATED"/>
    <property type="match status" value="1"/>
</dbReference>
<dbReference type="InterPro" id="IPR024134">
    <property type="entry name" value="SOD_Cu/Zn_/chaperone"/>
</dbReference>
<comment type="similarity">
    <text evidence="1 3">Belongs to the Cu-Zn superoxide dismutase family.</text>
</comment>
<evidence type="ECO:0000256" key="3">
    <source>
        <dbReference type="RuleBase" id="RU000393"/>
    </source>
</evidence>
<dbReference type="CDD" id="cd00305">
    <property type="entry name" value="Cu-Zn_Superoxide_Dismutase"/>
    <property type="match status" value="1"/>
</dbReference>
<evidence type="ECO:0000313" key="6">
    <source>
        <dbReference type="EMBL" id="KAB2329581.1"/>
    </source>
</evidence>
<dbReference type="Proteomes" id="UP000481030">
    <property type="component" value="Unassembled WGS sequence"/>
</dbReference>
<feature type="region of interest" description="Disordered" evidence="4">
    <location>
        <begin position="187"/>
        <end position="227"/>
    </location>
</feature>
<keyword evidence="3" id="KW-0560">Oxidoreductase</keyword>
<gene>
    <name evidence="6" type="ORF">F7731_22330</name>
</gene>
<keyword evidence="3" id="KW-0186">Copper</keyword>
<comment type="function">
    <text evidence="2">Destroys radicals which are normally produced within the cells and which are toxic to biological systems. May play a role in favoring mycobacterial survival in phagocytes.</text>
</comment>
<evidence type="ECO:0000256" key="2">
    <source>
        <dbReference type="ARBA" id="ARBA00024900"/>
    </source>
</evidence>
<keyword evidence="3" id="KW-0862">Zinc</keyword>
<evidence type="ECO:0000256" key="4">
    <source>
        <dbReference type="SAM" id="MobiDB-lite"/>
    </source>
</evidence>
<keyword evidence="7" id="KW-1185">Reference proteome</keyword>
<dbReference type="InterPro" id="IPR001424">
    <property type="entry name" value="SOD_Cu_Zn_dom"/>
</dbReference>
<keyword evidence="3" id="KW-0479">Metal-binding</keyword>
<sequence>MVRTFNQYRREHKMSKYWTKLILTISVVMVLNGCAAGEKSDGEGTTNTGNKAETSVSTEEQTEPQAKAELKDVENKTVGTVSFFAHDNHVQIVANIDGLEPGHHGFHIHENGVCERDAKEGPFTTAGGHFNPDDKMHSGHAGDMPSLYVNEDGTASYSATFDRLTIDQLKKEELAVIVHANPDNFGNIPDRYQTEGKPGPDEATMKTGDAGDRQACGVILSTEEDKK</sequence>
<dbReference type="SUPFAM" id="SSF49329">
    <property type="entry name" value="Cu,Zn superoxide dismutase-like"/>
    <property type="match status" value="1"/>
</dbReference>
<organism evidence="6 7">
    <name type="scientific">Cytobacillus depressus</name>
    <dbReference type="NCBI Taxonomy" id="1602942"/>
    <lineage>
        <taxon>Bacteria</taxon>
        <taxon>Bacillati</taxon>
        <taxon>Bacillota</taxon>
        <taxon>Bacilli</taxon>
        <taxon>Bacillales</taxon>
        <taxon>Bacillaceae</taxon>
        <taxon>Cytobacillus</taxon>
    </lineage>
</organism>
<dbReference type="OrthoDB" id="9792957at2"/>
<feature type="region of interest" description="Disordered" evidence="4">
    <location>
        <begin position="37"/>
        <end position="69"/>
    </location>
</feature>
<feature type="domain" description="Superoxide dismutase copper/zinc binding" evidence="5">
    <location>
        <begin position="78"/>
        <end position="219"/>
    </location>
</feature>
<dbReference type="GO" id="GO:0004784">
    <property type="term" value="F:superoxide dismutase activity"/>
    <property type="evidence" value="ECO:0007669"/>
    <property type="project" value="UniProtKB-EC"/>
</dbReference>
<dbReference type="EC" id="1.15.1.1" evidence="3"/>
<dbReference type="Gene3D" id="2.60.40.200">
    <property type="entry name" value="Superoxide dismutase, copper/zinc binding domain"/>
    <property type="match status" value="1"/>
</dbReference>
<dbReference type="InterPro" id="IPR018152">
    <property type="entry name" value="SOD_Cu/Zn_BS"/>
</dbReference>
<dbReference type="GO" id="GO:0005507">
    <property type="term" value="F:copper ion binding"/>
    <property type="evidence" value="ECO:0007669"/>
    <property type="project" value="InterPro"/>
</dbReference>
<feature type="compositionally biased region" description="Basic and acidic residues" evidence="4">
    <location>
        <begin position="192"/>
        <end position="212"/>
    </location>
</feature>
<comment type="caution">
    <text evidence="6">The sequence shown here is derived from an EMBL/GenBank/DDBJ whole genome shotgun (WGS) entry which is preliminary data.</text>
</comment>
<dbReference type="InterPro" id="IPR036423">
    <property type="entry name" value="SOD-like_Cu/Zn_dom_sf"/>
</dbReference>
<evidence type="ECO:0000313" key="7">
    <source>
        <dbReference type="Proteomes" id="UP000481030"/>
    </source>
</evidence>
<evidence type="ECO:0000259" key="5">
    <source>
        <dbReference type="Pfam" id="PF00080"/>
    </source>
</evidence>
<dbReference type="EMBL" id="WBOS01000018">
    <property type="protein sequence ID" value="KAB2329581.1"/>
    <property type="molecule type" value="Genomic_DNA"/>
</dbReference>
<dbReference type="Pfam" id="PF00080">
    <property type="entry name" value="Sod_Cu"/>
    <property type="match status" value="1"/>
</dbReference>
<dbReference type="AlphaFoldDB" id="A0A6L3V1J8"/>
<comment type="cofactor">
    <cofactor evidence="3">
        <name>Cu cation</name>
        <dbReference type="ChEBI" id="CHEBI:23378"/>
    </cofactor>
    <text evidence="3">Binds 1 copper ion per subunit.</text>
</comment>
<reference evidence="6 7" key="1">
    <citation type="journal article" date="2016" name="Antonie Van Leeuwenhoek">
        <title>Bacillus depressus sp. nov., isolated from soil of a sunflower field.</title>
        <authorList>
            <person name="Wei X."/>
            <person name="Xin D."/>
            <person name="Xin Y."/>
            <person name="Zhang H."/>
            <person name="Wang T."/>
            <person name="Zhang J."/>
        </authorList>
    </citation>
    <scope>NUCLEOTIDE SEQUENCE [LARGE SCALE GENOMIC DNA]</scope>
    <source>
        <strain evidence="6 7">BZ1</strain>
    </source>
</reference>
<comment type="catalytic activity">
    <reaction evidence="3">
        <text>2 superoxide + 2 H(+) = H2O2 + O2</text>
        <dbReference type="Rhea" id="RHEA:20696"/>
        <dbReference type="ChEBI" id="CHEBI:15378"/>
        <dbReference type="ChEBI" id="CHEBI:15379"/>
        <dbReference type="ChEBI" id="CHEBI:16240"/>
        <dbReference type="ChEBI" id="CHEBI:18421"/>
        <dbReference type="EC" id="1.15.1.1"/>
    </reaction>
</comment>
<accession>A0A6L3V1J8</accession>
<dbReference type="PROSITE" id="PS00332">
    <property type="entry name" value="SOD_CU_ZN_2"/>
    <property type="match status" value="1"/>
</dbReference>
<name>A0A6L3V1J8_9BACI</name>
<evidence type="ECO:0000256" key="1">
    <source>
        <dbReference type="ARBA" id="ARBA00010457"/>
    </source>
</evidence>
<proteinExistence type="inferred from homology"/>
<comment type="cofactor">
    <cofactor evidence="3">
        <name>Zn(2+)</name>
        <dbReference type="ChEBI" id="CHEBI:29105"/>
    </cofactor>
    <text evidence="3">Binds 1 zinc ion per subunit.</text>
</comment>
<feature type="compositionally biased region" description="Polar residues" evidence="4">
    <location>
        <begin position="43"/>
        <end position="59"/>
    </location>
</feature>